<dbReference type="CDD" id="cd08445">
    <property type="entry name" value="PBP2_BenM_CatM_CatR"/>
    <property type="match status" value="1"/>
</dbReference>
<dbReference type="RefSeq" id="WP_212399023.1">
    <property type="nucleotide sequence ID" value="NZ_JAFCJH010000059.1"/>
</dbReference>
<organism evidence="7 8">
    <name type="scientific">Bradyrhizobium jicamae</name>
    <dbReference type="NCBI Taxonomy" id="280332"/>
    <lineage>
        <taxon>Bacteria</taxon>
        <taxon>Pseudomonadati</taxon>
        <taxon>Pseudomonadota</taxon>
        <taxon>Alphaproteobacteria</taxon>
        <taxon>Hyphomicrobiales</taxon>
        <taxon>Nitrobacteraceae</taxon>
        <taxon>Bradyrhizobium</taxon>
    </lineage>
</organism>
<comment type="caution">
    <text evidence="7">The sequence shown here is derived from an EMBL/GenBank/DDBJ whole genome shotgun (WGS) entry which is preliminary data.</text>
</comment>
<keyword evidence="4" id="KW-0238">DNA-binding</keyword>
<keyword evidence="5" id="KW-0804">Transcription</keyword>
<evidence type="ECO:0000256" key="2">
    <source>
        <dbReference type="ARBA" id="ARBA00009437"/>
    </source>
</evidence>
<evidence type="ECO:0000256" key="1">
    <source>
        <dbReference type="ARBA" id="ARBA00003502"/>
    </source>
</evidence>
<name>A0ABS5FV61_9BRAD</name>
<evidence type="ECO:0000256" key="3">
    <source>
        <dbReference type="ARBA" id="ARBA00023015"/>
    </source>
</evidence>
<evidence type="ECO:0000256" key="5">
    <source>
        <dbReference type="ARBA" id="ARBA00023163"/>
    </source>
</evidence>
<accession>A0ABS5FV61</accession>
<evidence type="ECO:0000259" key="6">
    <source>
        <dbReference type="PROSITE" id="PS50931"/>
    </source>
</evidence>
<dbReference type="SUPFAM" id="SSF53850">
    <property type="entry name" value="Periplasmic binding protein-like II"/>
    <property type="match status" value="1"/>
</dbReference>
<dbReference type="PROSITE" id="PS50931">
    <property type="entry name" value="HTH_LYSR"/>
    <property type="match status" value="1"/>
</dbReference>
<dbReference type="Proteomes" id="UP001315278">
    <property type="component" value="Unassembled WGS sequence"/>
</dbReference>
<sequence>MELRHLRYFTTVAAEGSFSRAAEKLHIAQPPLSRQVQQLEEELGVRLLDRGRPLTLTEPGRYLFQQGLLVLQRIDEMRAMTKRIAKGLVLQFNIGFVASTLYDALPELIRRFRIIAPGAEVNLLEMTTLEQVAALKDGRIDVGFGRLRFDDDAIVRRIIREERLCVAVPRGHKLASRKGKIRLRAAAEEQLIVYPKSPRPSYADQVLSFYRDAGIEARVGTEARELQTALGLVASGAGVCIVPASVKRLGRDDVRFIDLDEPKMMSPIIMSHRKNDTSMLLVHLVRLVREFDQWDASTGQPASNPMQ</sequence>
<dbReference type="EMBL" id="JAFCJH010000059">
    <property type="protein sequence ID" value="MBR0800684.1"/>
    <property type="molecule type" value="Genomic_DNA"/>
</dbReference>
<gene>
    <name evidence="7" type="ORF">JQ615_35520</name>
</gene>
<comment type="similarity">
    <text evidence="2">Belongs to the LysR transcriptional regulatory family.</text>
</comment>
<reference evidence="8" key="1">
    <citation type="journal article" date="2021" name="ISME J.">
        <title>Evolutionary origin and ecological implication of a unique nif island in free-living Bradyrhizobium lineages.</title>
        <authorList>
            <person name="Tao J."/>
        </authorList>
    </citation>
    <scope>NUCLEOTIDE SEQUENCE [LARGE SCALE GENOMIC DNA]</scope>
    <source>
        <strain evidence="8">SZCCT0434</strain>
    </source>
</reference>
<protein>
    <submittedName>
        <fullName evidence="7">LysR family transcriptional regulator</fullName>
    </submittedName>
</protein>
<dbReference type="PANTHER" id="PTHR30346:SF17">
    <property type="entry name" value="LYSR FAMILY TRANSCRIPTIONAL REGULATOR"/>
    <property type="match status" value="1"/>
</dbReference>
<evidence type="ECO:0000313" key="7">
    <source>
        <dbReference type="EMBL" id="MBR0800684.1"/>
    </source>
</evidence>
<dbReference type="PANTHER" id="PTHR30346">
    <property type="entry name" value="TRANSCRIPTIONAL DUAL REGULATOR HCAR-RELATED"/>
    <property type="match status" value="1"/>
</dbReference>
<dbReference type="Pfam" id="PF03466">
    <property type="entry name" value="LysR_substrate"/>
    <property type="match status" value="1"/>
</dbReference>
<evidence type="ECO:0000256" key="4">
    <source>
        <dbReference type="ARBA" id="ARBA00023125"/>
    </source>
</evidence>
<dbReference type="InterPro" id="IPR036390">
    <property type="entry name" value="WH_DNA-bd_sf"/>
</dbReference>
<dbReference type="InterPro" id="IPR005119">
    <property type="entry name" value="LysR_subst-bd"/>
</dbReference>
<keyword evidence="8" id="KW-1185">Reference proteome</keyword>
<dbReference type="SUPFAM" id="SSF46785">
    <property type="entry name" value="Winged helix' DNA-binding domain"/>
    <property type="match status" value="1"/>
</dbReference>
<dbReference type="PRINTS" id="PR00039">
    <property type="entry name" value="HTHLYSR"/>
</dbReference>
<evidence type="ECO:0000313" key="8">
    <source>
        <dbReference type="Proteomes" id="UP001315278"/>
    </source>
</evidence>
<keyword evidence="3" id="KW-0805">Transcription regulation</keyword>
<feature type="domain" description="HTH lysR-type" evidence="6">
    <location>
        <begin position="1"/>
        <end position="57"/>
    </location>
</feature>
<comment type="function">
    <text evidence="1">NodD regulates the expression of the nodABCFE genes which encode other nodulation proteins. NodD is also a negative regulator of its own expression. Binds flavonoids as inducers.</text>
</comment>
<dbReference type="InterPro" id="IPR036388">
    <property type="entry name" value="WH-like_DNA-bd_sf"/>
</dbReference>
<proteinExistence type="inferred from homology"/>
<dbReference type="Gene3D" id="3.40.190.10">
    <property type="entry name" value="Periplasmic binding protein-like II"/>
    <property type="match status" value="2"/>
</dbReference>
<dbReference type="Pfam" id="PF00126">
    <property type="entry name" value="HTH_1"/>
    <property type="match status" value="1"/>
</dbReference>
<dbReference type="Gene3D" id="1.10.10.10">
    <property type="entry name" value="Winged helix-like DNA-binding domain superfamily/Winged helix DNA-binding domain"/>
    <property type="match status" value="1"/>
</dbReference>
<dbReference type="InterPro" id="IPR000847">
    <property type="entry name" value="LysR_HTH_N"/>
</dbReference>